<dbReference type="AlphaFoldDB" id="A0A3E3IDK5"/>
<proteinExistence type="predicted"/>
<dbReference type="SUPFAM" id="SSF103473">
    <property type="entry name" value="MFS general substrate transporter"/>
    <property type="match status" value="1"/>
</dbReference>
<evidence type="ECO:0000256" key="1">
    <source>
        <dbReference type="SAM" id="Phobius"/>
    </source>
</evidence>
<feature type="transmembrane region" description="Helical" evidence="1">
    <location>
        <begin position="266"/>
        <end position="286"/>
    </location>
</feature>
<keyword evidence="1" id="KW-0472">Membrane</keyword>
<dbReference type="EMBL" id="QVLV01000001">
    <property type="protein sequence ID" value="RGE65061.1"/>
    <property type="molecule type" value="Genomic_DNA"/>
</dbReference>
<dbReference type="PANTHER" id="PTHR11328:SF24">
    <property type="entry name" value="MAJOR FACILITATOR SUPERFAMILY (MFS) PROFILE DOMAIN-CONTAINING PROTEIN"/>
    <property type="match status" value="1"/>
</dbReference>
<name>A0A3E3IDK5_9FIRM</name>
<dbReference type="Pfam" id="PF13347">
    <property type="entry name" value="MFS_2"/>
    <property type="match status" value="1"/>
</dbReference>
<dbReference type="Proteomes" id="UP000260812">
    <property type="component" value="Unassembled WGS sequence"/>
</dbReference>
<feature type="transmembrane region" description="Helical" evidence="1">
    <location>
        <begin position="152"/>
        <end position="172"/>
    </location>
</feature>
<evidence type="ECO:0000313" key="2">
    <source>
        <dbReference type="EMBL" id="RGE65061.1"/>
    </source>
</evidence>
<sequence length="450" mass="48816">MATKKQKTDKIGIAKFWGWQSRAVSLGSMTVIYGYLMIYCTNTLMLSPELVGTLLLVSKLFDGVTDLFAGYLIDNTHTRFGKARPYEFAIIGVWLCTWLLFSCPAQWSYAVKAVWVFIIYSFVNSILATLLNTNQTTYIVRAFPNMSQIMKVNSYGGIVVTLGCAIVSMSFPTLMGTMATSGAGWSRLVGIYALPLALIGILRFVLVKETVPVDADSEGKIKAKEVVAVLKNNKFIYIVAAMSILYNITLGMNASSYYFTYIVGDISKYMLIASLSMPMLLVMFVFPVMMKKIPISRIVMLGCVCGAAGYLLNFAAGSNIVLLMIAGALYGLGGLPIAYISGMLILDCAEYNALKGMARAEGTMTAFSSFGSKLGQGIGSALLGVLLGAAAFDGNLAADAQAESALIMIRSLYSIIPAIMFMLIFITLYFYKLDKVLPKLRAEKAAEGNS</sequence>
<dbReference type="GO" id="GO:0005886">
    <property type="term" value="C:plasma membrane"/>
    <property type="evidence" value="ECO:0007669"/>
    <property type="project" value="TreeGrafter"/>
</dbReference>
<keyword evidence="1" id="KW-0812">Transmembrane</keyword>
<dbReference type="InterPro" id="IPR039672">
    <property type="entry name" value="MFS_2"/>
</dbReference>
<protein>
    <submittedName>
        <fullName evidence="2">MFS transporter</fullName>
    </submittedName>
</protein>
<feature type="transmembrane region" description="Helical" evidence="1">
    <location>
        <begin position="50"/>
        <end position="73"/>
    </location>
</feature>
<dbReference type="Gene3D" id="1.20.1250.20">
    <property type="entry name" value="MFS general substrate transporter like domains"/>
    <property type="match status" value="1"/>
</dbReference>
<dbReference type="InterPro" id="IPR036259">
    <property type="entry name" value="MFS_trans_sf"/>
</dbReference>
<feature type="transmembrane region" description="Helical" evidence="1">
    <location>
        <begin position="235"/>
        <end position="260"/>
    </location>
</feature>
<dbReference type="GO" id="GO:0015293">
    <property type="term" value="F:symporter activity"/>
    <property type="evidence" value="ECO:0007669"/>
    <property type="project" value="InterPro"/>
</dbReference>
<feature type="transmembrane region" description="Helical" evidence="1">
    <location>
        <begin position="113"/>
        <end position="131"/>
    </location>
</feature>
<accession>A0A3E3IDK5</accession>
<reference evidence="2 3" key="1">
    <citation type="submission" date="2018-08" db="EMBL/GenBank/DDBJ databases">
        <title>A genome reference for cultivated species of the human gut microbiota.</title>
        <authorList>
            <person name="Zou Y."/>
            <person name="Xue W."/>
            <person name="Luo G."/>
        </authorList>
    </citation>
    <scope>NUCLEOTIDE SEQUENCE [LARGE SCALE GENOMIC DNA]</scope>
    <source>
        <strain evidence="2 3">TF05-5AC</strain>
    </source>
</reference>
<evidence type="ECO:0000313" key="3">
    <source>
        <dbReference type="Proteomes" id="UP000260812"/>
    </source>
</evidence>
<feature type="transmembrane region" description="Helical" evidence="1">
    <location>
        <begin position="21"/>
        <end position="38"/>
    </location>
</feature>
<feature type="transmembrane region" description="Helical" evidence="1">
    <location>
        <begin position="412"/>
        <end position="431"/>
    </location>
</feature>
<dbReference type="GO" id="GO:0008643">
    <property type="term" value="P:carbohydrate transport"/>
    <property type="evidence" value="ECO:0007669"/>
    <property type="project" value="InterPro"/>
</dbReference>
<dbReference type="RefSeq" id="WP_117543481.1">
    <property type="nucleotide sequence ID" value="NZ_JBKUNB010000007.1"/>
</dbReference>
<comment type="caution">
    <text evidence="2">The sequence shown here is derived from an EMBL/GenBank/DDBJ whole genome shotgun (WGS) entry which is preliminary data.</text>
</comment>
<feature type="transmembrane region" description="Helical" evidence="1">
    <location>
        <begin position="184"/>
        <end position="206"/>
    </location>
</feature>
<feature type="transmembrane region" description="Helical" evidence="1">
    <location>
        <begin position="298"/>
        <end position="316"/>
    </location>
</feature>
<dbReference type="PANTHER" id="PTHR11328">
    <property type="entry name" value="MAJOR FACILITATOR SUPERFAMILY DOMAIN-CONTAINING PROTEIN"/>
    <property type="match status" value="1"/>
</dbReference>
<keyword evidence="1" id="KW-1133">Transmembrane helix</keyword>
<organism evidence="2 3">
    <name type="scientific">Eisenbergiella massiliensis</name>
    <dbReference type="NCBI Taxonomy" id="1720294"/>
    <lineage>
        <taxon>Bacteria</taxon>
        <taxon>Bacillati</taxon>
        <taxon>Bacillota</taxon>
        <taxon>Clostridia</taxon>
        <taxon>Lachnospirales</taxon>
        <taxon>Lachnospiraceae</taxon>
        <taxon>Eisenbergiella</taxon>
    </lineage>
</organism>
<keyword evidence="3" id="KW-1185">Reference proteome</keyword>
<dbReference type="GeneID" id="97985625"/>
<feature type="transmembrane region" description="Helical" evidence="1">
    <location>
        <begin position="322"/>
        <end position="349"/>
    </location>
</feature>
<feature type="transmembrane region" description="Helical" evidence="1">
    <location>
        <begin position="85"/>
        <end position="107"/>
    </location>
</feature>
<gene>
    <name evidence="2" type="ORF">DXC51_01680</name>
</gene>
<feature type="transmembrane region" description="Helical" evidence="1">
    <location>
        <begin position="370"/>
        <end position="392"/>
    </location>
</feature>